<dbReference type="CDD" id="cd01949">
    <property type="entry name" value="GGDEF"/>
    <property type="match status" value="1"/>
</dbReference>
<protein>
    <submittedName>
        <fullName evidence="4">Diguanylate cyclase (GGDEF)-like protein</fullName>
    </submittedName>
</protein>
<dbReference type="Pfam" id="PF00563">
    <property type="entry name" value="EAL"/>
    <property type="match status" value="1"/>
</dbReference>
<keyword evidence="1" id="KW-0812">Transmembrane</keyword>
<evidence type="ECO:0000313" key="5">
    <source>
        <dbReference type="Proteomes" id="UP000576821"/>
    </source>
</evidence>
<comment type="caution">
    <text evidence="4">The sequence shown here is derived from an EMBL/GenBank/DDBJ whole genome shotgun (WGS) entry which is preliminary data.</text>
</comment>
<dbReference type="PANTHER" id="PTHR44757:SF2">
    <property type="entry name" value="BIOFILM ARCHITECTURE MAINTENANCE PROTEIN MBAA"/>
    <property type="match status" value="1"/>
</dbReference>
<reference evidence="4 5" key="1">
    <citation type="submission" date="2020-03" db="EMBL/GenBank/DDBJ databases">
        <title>Genomic Encyclopedia of Type Strains, Phase IV (KMG-IV): sequencing the most valuable type-strain genomes for metagenomic binning, comparative biology and taxonomic classification.</title>
        <authorList>
            <person name="Goeker M."/>
        </authorList>
    </citation>
    <scope>NUCLEOTIDE SEQUENCE [LARGE SCALE GENOMIC DNA]</scope>
    <source>
        <strain evidence="4 5">DSM 21299</strain>
    </source>
</reference>
<sequence length="871" mass="95020">MAPSRTKLADVQSWPIDLAAALGLAEGGTEVSPFWVSGAFSHIARLWPLILLAKLCTFGLLHIPFYRSDDVAHAAILAAMLLIDGVTMVAPRGARFQQQRPHVQKWMMLALVFLSSLTFSLLLGPPMFTGALSTSLAGEIAIALLAVCMFGDRRLLSVSYFVGTLVVSLIQQAPFAQVGLLISCIAIMLIAALRQAKADRDRAIALHQQDLRAQRSDRLLQEYEQSGQGWFWETDRQGCLSYISETLVRTLDGVPQGGMIGRRLTDLIGNGDHQHDTGERTVGFHLSARTGFSEITVRAAMTQDDRWWSISGQPVFNEFGQFHGFRGSGADLTAMRRSQAEVQQLAQFDSLTGLANRVQMLRSLEEAAAGSRGERASECTLMMLDLDRFKSVNDTLGHPAGDALLRQVSQRLLDVVGSRGLVGRQGGDEFKILLPGHHDRQAIEQMARTIIVSLSRPYSIEGTVVVIGASIGISACPQDGVTADALIRNADLALYAAKGDGRGIHRFYSSEMHANAEDRRQLEEDLRHALASDALYLVYQPVVSSTTERITGYEALLRWNHPVRGAISPAVFIPIAEESGLIGPLGEWVLRTACRDAAQWIEDIRVAVNVSPIQFASPGLPSLVMSALAASQLAPERLELEITESVFLNDDDGTDATFARLKSLGVRLALDDFGTGYSSLGYLKKSPFDKIKIDQSFVRGAVVESSRNGAIIKAIVNLAEALGMDTTAEGAETQDELALIRNLGCSHIQGYVYGRPLEMQEVLERQRIHGTVALTEGFQSSRPERKTMLRTVNVHHDGHVYTGRIRNISATGALLEGLWNVPEGTLFAIEFSDTLTVNAIAQWAQDDRTGVEFTGTLDLSALRAQPRALAS</sequence>
<dbReference type="AlphaFoldDB" id="A0A846M4K4"/>
<feature type="transmembrane region" description="Helical" evidence="1">
    <location>
        <begin position="155"/>
        <end position="170"/>
    </location>
</feature>
<dbReference type="EMBL" id="JAASQR010000001">
    <property type="protein sequence ID" value="NIJ15680.1"/>
    <property type="molecule type" value="Genomic_DNA"/>
</dbReference>
<dbReference type="InterPro" id="IPR035919">
    <property type="entry name" value="EAL_sf"/>
</dbReference>
<dbReference type="PROSITE" id="PS50883">
    <property type="entry name" value="EAL"/>
    <property type="match status" value="1"/>
</dbReference>
<dbReference type="Proteomes" id="UP000576821">
    <property type="component" value="Unassembled WGS sequence"/>
</dbReference>
<feature type="transmembrane region" description="Helical" evidence="1">
    <location>
        <begin position="130"/>
        <end position="148"/>
    </location>
</feature>
<gene>
    <name evidence="4" type="ORF">FHS54_000629</name>
</gene>
<feature type="transmembrane region" description="Helical" evidence="1">
    <location>
        <begin position="46"/>
        <end position="65"/>
    </location>
</feature>
<feature type="domain" description="GGDEF" evidence="3">
    <location>
        <begin position="377"/>
        <end position="510"/>
    </location>
</feature>
<dbReference type="InterPro" id="IPR052155">
    <property type="entry name" value="Biofilm_reg_signaling"/>
</dbReference>
<dbReference type="GO" id="GO:0035438">
    <property type="term" value="F:cyclic-di-GMP binding"/>
    <property type="evidence" value="ECO:0007669"/>
    <property type="project" value="InterPro"/>
</dbReference>
<dbReference type="InterPro" id="IPR000160">
    <property type="entry name" value="GGDEF_dom"/>
</dbReference>
<dbReference type="SUPFAM" id="SSF55073">
    <property type="entry name" value="Nucleotide cyclase"/>
    <property type="match status" value="1"/>
</dbReference>
<dbReference type="NCBIfam" id="TIGR00254">
    <property type="entry name" value="GGDEF"/>
    <property type="match status" value="1"/>
</dbReference>
<dbReference type="SMART" id="SM00267">
    <property type="entry name" value="GGDEF"/>
    <property type="match status" value="1"/>
</dbReference>
<dbReference type="PANTHER" id="PTHR44757">
    <property type="entry name" value="DIGUANYLATE CYCLASE DGCP"/>
    <property type="match status" value="1"/>
</dbReference>
<dbReference type="RefSeq" id="WP_167302314.1">
    <property type="nucleotide sequence ID" value="NZ_JAASQR010000001.1"/>
</dbReference>
<dbReference type="InterPro" id="IPR043128">
    <property type="entry name" value="Rev_trsase/Diguanyl_cyclase"/>
</dbReference>
<feature type="domain" description="EAL" evidence="2">
    <location>
        <begin position="519"/>
        <end position="770"/>
    </location>
</feature>
<organism evidence="4 5">
    <name type="scientific">Sphingobium vermicomposti</name>
    <dbReference type="NCBI Taxonomy" id="529005"/>
    <lineage>
        <taxon>Bacteria</taxon>
        <taxon>Pseudomonadati</taxon>
        <taxon>Pseudomonadota</taxon>
        <taxon>Alphaproteobacteria</taxon>
        <taxon>Sphingomonadales</taxon>
        <taxon>Sphingomonadaceae</taxon>
        <taxon>Sphingobium</taxon>
    </lineage>
</organism>
<dbReference type="SMART" id="SM00052">
    <property type="entry name" value="EAL"/>
    <property type="match status" value="1"/>
</dbReference>
<dbReference type="Gene3D" id="3.30.70.270">
    <property type="match status" value="1"/>
</dbReference>
<evidence type="ECO:0000259" key="2">
    <source>
        <dbReference type="PROSITE" id="PS50883"/>
    </source>
</evidence>
<evidence type="ECO:0000256" key="1">
    <source>
        <dbReference type="SAM" id="Phobius"/>
    </source>
</evidence>
<dbReference type="Pfam" id="PF07238">
    <property type="entry name" value="PilZ"/>
    <property type="match status" value="1"/>
</dbReference>
<feature type="transmembrane region" description="Helical" evidence="1">
    <location>
        <begin position="106"/>
        <end position="124"/>
    </location>
</feature>
<evidence type="ECO:0000313" key="4">
    <source>
        <dbReference type="EMBL" id="NIJ15680.1"/>
    </source>
</evidence>
<dbReference type="CDD" id="cd01948">
    <property type="entry name" value="EAL"/>
    <property type="match status" value="1"/>
</dbReference>
<name>A0A846M4K4_9SPHN</name>
<dbReference type="InterPro" id="IPR009875">
    <property type="entry name" value="PilZ_domain"/>
</dbReference>
<dbReference type="InterPro" id="IPR001633">
    <property type="entry name" value="EAL_dom"/>
</dbReference>
<keyword evidence="1" id="KW-1133">Transmembrane helix</keyword>
<dbReference type="InterPro" id="IPR035965">
    <property type="entry name" value="PAS-like_dom_sf"/>
</dbReference>
<dbReference type="PROSITE" id="PS50887">
    <property type="entry name" value="GGDEF"/>
    <property type="match status" value="1"/>
</dbReference>
<keyword evidence="5" id="KW-1185">Reference proteome</keyword>
<evidence type="ECO:0000259" key="3">
    <source>
        <dbReference type="PROSITE" id="PS50887"/>
    </source>
</evidence>
<feature type="transmembrane region" description="Helical" evidence="1">
    <location>
        <begin position="71"/>
        <end position="94"/>
    </location>
</feature>
<dbReference type="Gene3D" id="3.20.20.450">
    <property type="entry name" value="EAL domain"/>
    <property type="match status" value="1"/>
</dbReference>
<dbReference type="SUPFAM" id="SSF55785">
    <property type="entry name" value="PYP-like sensor domain (PAS domain)"/>
    <property type="match status" value="1"/>
</dbReference>
<dbReference type="Pfam" id="PF00990">
    <property type="entry name" value="GGDEF"/>
    <property type="match status" value="1"/>
</dbReference>
<keyword evidence="1" id="KW-0472">Membrane</keyword>
<dbReference type="Gene3D" id="3.30.450.20">
    <property type="entry name" value="PAS domain"/>
    <property type="match status" value="1"/>
</dbReference>
<dbReference type="InterPro" id="IPR029787">
    <property type="entry name" value="Nucleotide_cyclase"/>
</dbReference>
<dbReference type="SUPFAM" id="SSF141868">
    <property type="entry name" value="EAL domain-like"/>
    <property type="match status" value="1"/>
</dbReference>
<accession>A0A846M4K4</accession>
<dbReference type="SUPFAM" id="SSF141371">
    <property type="entry name" value="PilZ domain-like"/>
    <property type="match status" value="1"/>
</dbReference>
<proteinExistence type="predicted"/>